<accession>A0ABT4JHP2</accession>
<protein>
    <submittedName>
        <fullName evidence="2">DUF1572 family protein</fullName>
    </submittedName>
</protein>
<evidence type="ECO:0000313" key="3">
    <source>
        <dbReference type="Proteomes" id="UP001321186"/>
    </source>
</evidence>
<dbReference type="Gene3D" id="1.20.120.450">
    <property type="entry name" value="dinb family like domain"/>
    <property type="match status" value="2"/>
</dbReference>
<dbReference type="InterPro" id="IPR034660">
    <property type="entry name" value="DinB/YfiT-like"/>
</dbReference>
<sequence length="370" mass="43142">MDPNYLSSVIKQFEYYKMLAEKTIEQVDEPDLFWQYNSESNSIAIIIQHLSGNMLSRWTDFLISDGEKEGRNRDQEFDLSIQDKKQLMASWNAGWDCLFTTLNKLRDDDLSKIIYIRNQGHTVTEAINRQLAHYPYHIGQIVFLGKMLRNEQWKSLSIPKGNSRQYNAQKFAIEKGHIHFTEEYLQQLNKGNYQIAHTTMQQEKWFERHFQFGNTQQIFPSILERLSGTSIRLVDKLIGVSEKTLTWSENSSWSIKENIGHLIDLEPLWQGRIEDILSGQTELRYTDLANTPTHTANHNATSIQELLGSFKKCRLDTIQILQTLQPENLLQSALHPRLKIPMNLQDHVLFVADHDDHHLASISQLLYKTQ</sequence>
<dbReference type="RefSeq" id="WP_329958552.1">
    <property type="nucleotide sequence ID" value="NZ_JAANOH010000004.1"/>
</dbReference>
<feature type="domain" description="DinB-like" evidence="1">
    <location>
        <begin position="239"/>
        <end position="361"/>
    </location>
</feature>
<dbReference type="InterPro" id="IPR011466">
    <property type="entry name" value="DUF1572"/>
</dbReference>
<dbReference type="Pfam" id="PF07609">
    <property type="entry name" value="DUF1572"/>
    <property type="match status" value="1"/>
</dbReference>
<proteinExistence type="predicted"/>
<dbReference type="SUPFAM" id="SSF109854">
    <property type="entry name" value="DinB/YfiT-like putative metalloenzymes"/>
    <property type="match status" value="2"/>
</dbReference>
<comment type="caution">
    <text evidence="2">The sequence shown here is derived from an EMBL/GenBank/DDBJ whole genome shotgun (WGS) entry which is preliminary data.</text>
</comment>
<dbReference type="EMBL" id="JAANOH010000004">
    <property type="protein sequence ID" value="MCZ2475794.1"/>
    <property type="molecule type" value="Genomic_DNA"/>
</dbReference>
<evidence type="ECO:0000259" key="1">
    <source>
        <dbReference type="Pfam" id="PF12867"/>
    </source>
</evidence>
<dbReference type="Proteomes" id="UP001321186">
    <property type="component" value="Unassembled WGS sequence"/>
</dbReference>
<name>A0ABT4JHP2_9BACT</name>
<keyword evidence="3" id="KW-1185">Reference proteome</keyword>
<dbReference type="Pfam" id="PF12867">
    <property type="entry name" value="DinB_2"/>
    <property type="match status" value="1"/>
</dbReference>
<reference evidence="2 3" key="1">
    <citation type="submission" date="2020-03" db="EMBL/GenBank/DDBJ databases">
        <authorList>
            <person name="Pitt A."/>
            <person name="Hahn M.W."/>
        </authorList>
    </citation>
    <scope>NUCLEOTIDE SEQUENCE [LARGE SCALE GENOMIC DNA]</scope>
    <source>
        <strain evidence="2 3">5A-MARBSE</strain>
    </source>
</reference>
<gene>
    <name evidence="2" type="ORF">G9H61_10070</name>
</gene>
<organism evidence="2 3">
    <name type="scientific">Aquirufa ecclesiirivi</name>
    <dbReference type="NCBI Taxonomy" id="2715124"/>
    <lineage>
        <taxon>Bacteria</taxon>
        <taxon>Pseudomonadati</taxon>
        <taxon>Bacteroidota</taxon>
        <taxon>Cytophagia</taxon>
        <taxon>Cytophagales</taxon>
        <taxon>Flectobacillaceae</taxon>
        <taxon>Aquirufa</taxon>
    </lineage>
</organism>
<dbReference type="InterPro" id="IPR024775">
    <property type="entry name" value="DinB-like"/>
</dbReference>
<evidence type="ECO:0000313" key="2">
    <source>
        <dbReference type="EMBL" id="MCZ2475794.1"/>
    </source>
</evidence>